<feature type="chain" id="PRO_5017448090" evidence="1">
    <location>
        <begin position="22"/>
        <end position="210"/>
    </location>
</feature>
<proteinExistence type="predicted"/>
<evidence type="ECO:0000256" key="1">
    <source>
        <dbReference type="SAM" id="SignalP"/>
    </source>
</evidence>
<sequence>MDRHPRSYCKVALAVTLLALAQFSPRAILHAHSALTIDALSAAPATISFDPITNRTSTTIICNNNTHSSEPGQWYEHAPYQQPEVINHVPMYPQLTVFSDPWPKLEAFDDPSLQMPSARIENFLFHFIKSFPFSESVRDLPGTSATYKNSSRCTLYHTERIANIPIWTCIFHLCTSFSFPSLDRQRHTCTNFFFLHLRSFYCFIGWFLQF</sequence>
<evidence type="ECO:0000313" key="3">
    <source>
        <dbReference type="Proteomes" id="UP000249056"/>
    </source>
</evidence>
<organism evidence="2 3">
    <name type="scientific">Monilinia fructigena</name>
    <dbReference type="NCBI Taxonomy" id="38457"/>
    <lineage>
        <taxon>Eukaryota</taxon>
        <taxon>Fungi</taxon>
        <taxon>Dikarya</taxon>
        <taxon>Ascomycota</taxon>
        <taxon>Pezizomycotina</taxon>
        <taxon>Leotiomycetes</taxon>
        <taxon>Helotiales</taxon>
        <taxon>Sclerotiniaceae</taxon>
        <taxon>Monilinia</taxon>
    </lineage>
</organism>
<comment type="caution">
    <text evidence="2">The sequence shown here is derived from an EMBL/GenBank/DDBJ whole genome shotgun (WGS) entry which is preliminary data.</text>
</comment>
<gene>
    <name evidence="2" type="ORF">DID88_008805</name>
</gene>
<dbReference type="AlphaFoldDB" id="A0A395J6H4"/>
<keyword evidence="3" id="KW-1185">Reference proteome</keyword>
<feature type="signal peptide" evidence="1">
    <location>
        <begin position="1"/>
        <end position="21"/>
    </location>
</feature>
<name>A0A395J6H4_9HELO</name>
<dbReference type="EMBL" id="QKRW01000002">
    <property type="protein sequence ID" value="RAL68087.1"/>
    <property type="molecule type" value="Genomic_DNA"/>
</dbReference>
<accession>A0A395J6H4</accession>
<evidence type="ECO:0000313" key="2">
    <source>
        <dbReference type="EMBL" id="RAL68087.1"/>
    </source>
</evidence>
<reference evidence="2 3" key="1">
    <citation type="submission" date="2018-06" db="EMBL/GenBank/DDBJ databases">
        <title>Genome Sequence of the Brown Rot Fungal Pathogen Monilinia fructigena.</title>
        <authorList>
            <person name="Landi L."/>
            <person name="De Miccolis Angelini R.M."/>
            <person name="Pollastro S."/>
            <person name="Abate D."/>
            <person name="Faretra F."/>
            <person name="Romanazzi G."/>
        </authorList>
    </citation>
    <scope>NUCLEOTIDE SEQUENCE [LARGE SCALE GENOMIC DNA]</scope>
    <source>
        <strain evidence="2 3">Mfrg269</strain>
    </source>
</reference>
<protein>
    <submittedName>
        <fullName evidence="2">Uncharacterized protein</fullName>
    </submittedName>
</protein>
<dbReference type="Proteomes" id="UP000249056">
    <property type="component" value="Unassembled WGS sequence"/>
</dbReference>
<keyword evidence="1" id="KW-0732">Signal</keyword>
<dbReference type="OrthoDB" id="3437960at2759"/>